<reference evidence="1" key="1">
    <citation type="journal article" date="2013" name="J. Plant Res.">
        <title>Effect of fungi and light on seed germination of three Opuntia species from semiarid lands of central Mexico.</title>
        <authorList>
            <person name="Delgado-Sanchez P."/>
            <person name="Jimenez-Bremont J.F."/>
            <person name="Guerrero-Gonzalez Mde L."/>
            <person name="Flores J."/>
        </authorList>
    </citation>
    <scope>NUCLEOTIDE SEQUENCE</scope>
    <source>
        <tissue evidence="1">Cladode</tissue>
    </source>
</reference>
<name>A0A7C9DB24_OPUST</name>
<sequence length="161" mass="17417">MLTFVPALWFPDFTYPIAMFFLRQGLNPPLVISPMVSPFSFLISLWLLAGGPTEKNPTRLVGGPSAICFSITSAPRKPPSALLLFPIAQVSPASTGVMCCSRSLPYRQSPASSRRLSRAPNPVSLTFPSDFSRIALARSTAYSLGTEISKPSSPVYPVLVR</sequence>
<reference evidence="1" key="2">
    <citation type="submission" date="2020-07" db="EMBL/GenBank/DDBJ databases">
        <authorList>
            <person name="Vera ALvarez R."/>
            <person name="Arias-Moreno D.M."/>
            <person name="Jimenez-Jacinto V."/>
            <person name="Jimenez-Bremont J.F."/>
            <person name="Swaminathan K."/>
            <person name="Moose S.P."/>
            <person name="Guerrero-Gonzalez M.L."/>
            <person name="Marino-Ramirez L."/>
            <person name="Landsman D."/>
            <person name="Rodriguez-Kessler M."/>
            <person name="Delgado-Sanchez P."/>
        </authorList>
    </citation>
    <scope>NUCLEOTIDE SEQUENCE</scope>
    <source>
        <tissue evidence="1">Cladode</tissue>
    </source>
</reference>
<organism evidence="1">
    <name type="scientific">Opuntia streptacantha</name>
    <name type="common">Prickly pear cactus</name>
    <name type="synonym">Opuntia cardona</name>
    <dbReference type="NCBI Taxonomy" id="393608"/>
    <lineage>
        <taxon>Eukaryota</taxon>
        <taxon>Viridiplantae</taxon>
        <taxon>Streptophyta</taxon>
        <taxon>Embryophyta</taxon>
        <taxon>Tracheophyta</taxon>
        <taxon>Spermatophyta</taxon>
        <taxon>Magnoliopsida</taxon>
        <taxon>eudicotyledons</taxon>
        <taxon>Gunneridae</taxon>
        <taxon>Pentapetalae</taxon>
        <taxon>Caryophyllales</taxon>
        <taxon>Cactineae</taxon>
        <taxon>Cactaceae</taxon>
        <taxon>Opuntioideae</taxon>
        <taxon>Opuntia</taxon>
    </lineage>
</organism>
<protein>
    <submittedName>
        <fullName evidence="1">Uncharacterized protein</fullName>
    </submittedName>
</protein>
<evidence type="ECO:0000313" key="1">
    <source>
        <dbReference type="EMBL" id="MBA4637387.1"/>
    </source>
</evidence>
<proteinExistence type="predicted"/>
<accession>A0A7C9DB24</accession>
<dbReference type="AlphaFoldDB" id="A0A7C9DB24"/>
<dbReference type="EMBL" id="GISG01104485">
    <property type="protein sequence ID" value="MBA4637387.1"/>
    <property type="molecule type" value="Transcribed_RNA"/>
</dbReference>